<feature type="transmembrane region" description="Helical" evidence="1">
    <location>
        <begin position="20"/>
        <end position="41"/>
    </location>
</feature>
<name>A0ABW6CQ28_9CAUL</name>
<dbReference type="InterPro" id="IPR012427">
    <property type="entry name" value="DUF1622"/>
</dbReference>
<protein>
    <submittedName>
        <fullName evidence="2">DUF1622 domain-containing protein</fullName>
    </submittedName>
</protein>
<gene>
    <name evidence="2" type="ORF">OCL97_07735</name>
</gene>
<dbReference type="EMBL" id="JAOTJD010000011">
    <property type="protein sequence ID" value="MFD3263851.1"/>
    <property type="molecule type" value="Genomic_DNA"/>
</dbReference>
<keyword evidence="1" id="KW-1133">Transmembrane helix</keyword>
<comment type="caution">
    <text evidence="2">The sequence shown here is derived from an EMBL/GenBank/DDBJ whole genome shotgun (WGS) entry which is preliminary data.</text>
</comment>
<dbReference type="Proteomes" id="UP001598130">
    <property type="component" value="Unassembled WGS sequence"/>
</dbReference>
<organism evidence="2 3">
    <name type="scientific">Phenylobacterium ferrooxidans</name>
    <dbReference type="NCBI Taxonomy" id="2982689"/>
    <lineage>
        <taxon>Bacteria</taxon>
        <taxon>Pseudomonadati</taxon>
        <taxon>Pseudomonadota</taxon>
        <taxon>Alphaproteobacteria</taxon>
        <taxon>Caulobacterales</taxon>
        <taxon>Caulobacteraceae</taxon>
        <taxon>Phenylobacterium</taxon>
    </lineage>
</organism>
<dbReference type="RefSeq" id="WP_377369076.1">
    <property type="nucleotide sequence ID" value="NZ_JAOTJD010000011.1"/>
</dbReference>
<evidence type="ECO:0000256" key="1">
    <source>
        <dbReference type="SAM" id="Phobius"/>
    </source>
</evidence>
<keyword evidence="1" id="KW-0812">Transmembrane</keyword>
<dbReference type="Pfam" id="PF07784">
    <property type="entry name" value="DUF1622"/>
    <property type="match status" value="1"/>
</dbReference>
<keyword evidence="1" id="KW-0472">Membrane</keyword>
<accession>A0ABW6CQ28</accession>
<dbReference type="PANTHER" id="PTHR38468:SF1">
    <property type="entry name" value="SLL0939 PROTEIN"/>
    <property type="match status" value="1"/>
</dbReference>
<evidence type="ECO:0000313" key="2">
    <source>
        <dbReference type="EMBL" id="MFD3263851.1"/>
    </source>
</evidence>
<proteinExistence type="predicted"/>
<sequence length="122" mass="13333">MSMAFVEPLSAWLQHATVTMALFTDAIAVAVIAAAVLGALWRTVERTWKRNAEADRPGEGPRLRLARSLALGLEFLLAADVMRTAVAPTWTEIGQLAAVATLRTALNFFIQREIDAAERRKG</sequence>
<reference evidence="2 3" key="1">
    <citation type="submission" date="2022-09" db="EMBL/GenBank/DDBJ databases">
        <title>New species of Phenylobacterium.</title>
        <authorList>
            <person name="Mieszkin S."/>
        </authorList>
    </citation>
    <scope>NUCLEOTIDE SEQUENCE [LARGE SCALE GENOMIC DNA]</scope>
    <source>
        <strain evidence="2 3">HK31-G</strain>
    </source>
</reference>
<keyword evidence="3" id="KW-1185">Reference proteome</keyword>
<dbReference type="PANTHER" id="PTHR38468">
    <property type="entry name" value="SLL0939 PROTEIN"/>
    <property type="match status" value="1"/>
</dbReference>
<evidence type="ECO:0000313" key="3">
    <source>
        <dbReference type="Proteomes" id="UP001598130"/>
    </source>
</evidence>